<dbReference type="PROSITE" id="PS00640">
    <property type="entry name" value="THIOL_PROTEASE_ASN"/>
    <property type="match status" value="1"/>
</dbReference>
<dbReference type="InterPro" id="IPR000668">
    <property type="entry name" value="Peptidase_C1A_C"/>
</dbReference>
<name>A0A803MDZ8_CHEQI</name>
<keyword evidence="2" id="KW-0645">Protease</keyword>
<evidence type="ECO:0000256" key="1">
    <source>
        <dbReference type="ARBA" id="ARBA00008455"/>
    </source>
</evidence>
<dbReference type="SMART" id="SM00645">
    <property type="entry name" value="Pept_C1"/>
    <property type="match status" value="1"/>
</dbReference>
<evidence type="ECO:0000256" key="5">
    <source>
        <dbReference type="SAM" id="SignalP"/>
    </source>
</evidence>
<keyword evidence="5" id="KW-0732">Signal</keyword>
<evidence type="ECO:0000259" key="6">
    <source>
        <dbReference type="SMART" id="SM00277"/>
    </source>
</evidence>
<dbReference type="InterPro" id="IPR037277">
    <property type="entry name" value="Granulin_sf"/>
</dbReference>
<feature type="region of interest" description="Disordered" evidence="4">
    <location>
        <begin position="331"/>
        <end position="458"/>
    </location>
</feature>
<evidence type="ECO:0000313" key="9">
    <source>
        <dbReference type="EnsemblPlants" id="AUR62027691-RA:cds"/>
    </source>
</evidence>
<dbReference type="InterPro" id="IPR013128">
    <property type="entry name" value="Peptidase_C1A"/>
</dbReference>
<dbReference type="InterPro" id="IPR025660">
    <property type="entry name" value="Pept_his_AS"/>
</dbReference>
<organism evidence="9 10">
    <name type="scientific">Chenopodium quinoa</name>
    <name type="common">Quinoa</name>
    <dbReference type="NCBI Taxonomy" id="63459"/>
    <lineage>
        <taxon>Eukaryota</taxon>
        <taxon>Viridiplantae</taxon>
        <taxon>Streptophyta</taxon>
        <taxon>Embryophyta</taxon>
        <taxon>Tracheophyta</taxon>
        <taxon>Spermatophyta</taxon>
        <taxon>Magnoliopsida</taxon>
        <taxon>eudicotyledons</taxon>
        <taxon>Gunneridae</taxon>
        <taxon>Pentapetalae</taxon>
        <taxon>Caryophyllales</taxon>
        <taxon>Chenopodiaceae</taxon>
        <taxon>Chenopodioideae</taxon>
        <taxon>Atripliceae</taxon>
        <taxon>Chenopodium</taxon>
    </lineage>
</organism>
<dbReference type="Pfam" id="PF00112">
    <property type="entry name" value="Peptidase_C1"/>
    <property type="match status" value="2"/>
</dbReference>
<feature type="compositionally biased region" description="Low complexity" evidence="4">
    <location>
        <begin position="331"/>
        <end position="344"/>
    </location>
</feature>
<dbReference type="PANTHER" id="PTHR12411">
    <property type="entry name" value="CYSTEINE PROTEASE FAMILY C1-RELATED"/>
    <property type="match status" value="1"/>
</dbReference>
<dbReference type="SUPFAM" id="SSF57277">
    <property type="entry name" value="Granulin repeat"/>
    <property type="match status" value="1"/>
</dbReference>
<dbReference type="AlphaFoldDB" id="A0A803MDZ8"/>
<proteinExistence type="inferred from homology"/>
<sequence>MGTHKPIHHLLFYSLFLLPCLCWTGLPGFEPEDLRSSSRVKELFQQWRDEHGMSYDQVEESTRRFENFERNLKFVVERNLNRTGFTVGLNRFSDMSNEEFRERYLGKVKSPVGLGQWRDTRESLVLSCDAPPSLDWREMGVVTPVKDQGVCGSSWAFSSIGAIEGINAINKKELISLSEQELVDCDKDDDGCDGGYMGNAFKWVTNNGGVGGEANYPYSGSGGTCTTNKMEKKIVNINGYGYVEETETALLCATGIYDGACSSNPDDINHAVLIVGYGSEGNKDYWIVKNSWGTRWGMNGYIYIRRNTDLPYGVCGINALVSYPSQTTLLASSPYPSPSSDTSPTLPPPLPSPPHPQPSPPTAIPPSFQSPPPPLPSPLPPTPTPSPTTPPPLLPSPPPTPTPSPTTPPPLLPSPPPTPTPSPPTPPPLQPSPPPVSPPSPPPPPPSHPPPHPSPPPPPSPSKCGDFSYCLPGQTCCCLYESFGFCLIQGCCDYTNAVCCPESDYCCPHEYPICDVYGGLCLKKLDDRLGAALMRKKWAKLTLPWSKPEENTEMTYQPLKWRMNGFAAV</sequence>
<keyword evidence="10" id="KW-1185">Reference proteome</keyword>
<keyword evidence="3" id="KW-1015">Disulfide bond</keyword>
<dbReference type="InterPro" id="IPR025661">
    <property type="entry name" value="Pept_asp_AS"/>
</dbReference>
<evidence type="ECO:0000256" key="3">
    <source>
        <dbReference type="ARBA" id="ARBA00023157"/>
    </source>
</evidence>
<dbReference type="InterPro" id="IPR000118">
    <property type="entry name" value="Granulin"/>
</dbReference>
<evidence type="ECO:0000313" key="10">
    <source>
        <dbReference type="Proteomes" id="UP000596660"/>
    </source>
</evidence>
<dbReference type="PRINTS" id="PR00705">
    <property type="entry name" value="PAPAIN"/>
</dbReference>
<dbReference type="SUPFAM" id="SSF54001">
    <property type="entry name" value="Cysteine proteinases"/>
    <property type="match status" value="1"/>
</dbReference>
<dbReference type="InterPro" id="IPR038765">
    <property type="entry name" value="Papain-like_cys_pep_sf"/>
</dbReference>
<reference evidence="9" key="2">
    <citation type="submission" date="2021-03" db="UniProtKB">
        <authorList>
            <consortium name="EnsemblPlants"/>
        </authorList>
    </citation>
    <scope>IDENTIFICATION</scope>
</reference>
<feature type="domain" description="Peptidase C1A papain C-terminal" evidence="7">
    <location>
        <begin position="130"/>
        <end position="325"/>
    </location>
</feature>
<dbReference type="Pfam" id="PF00396">
    <property type="entry name" value="Granulin"/>
    <property type="match status" value="1"/>
</dbReference>
<evidence type="ECO:0000259" key="7">
    <source>
        <dbReference type="SMART" id="SM00645"/>
    </source>
</evidence>
<keyword evidence="2" id="KW-0378">Hydrolase</keyword>
<dbReference type="Pfam" id="PF08246">
    <property type="entry name" value="Inhibitor_I29"/>
    <property type="match status" value="1"/>
</dbReference>
<accession>A0A803MDZ8</accession>
<evidence type="ECO:0000256" key="4">
    <source>
        <dbReference type="SAM" id="MobiDB-lite"/>
    </source>
</evidence>
<keyword evidence="2" id="KW-0788">Thiol protease</keyword>
<evidence type="ECO:0000256" key="2">
    <source>
        <dbReference type="ARBA" id="ARBA00022807"/>
    </source>
</evidence>
<dbReference type="SMART" id="SM00277">
    <property type="entry name" value="GRAN"/>
    <property type="match status" value="1"/>
</dbReference>
<dbReference type="EnsemblPlants" id="AUR62027691-RA">
    <property type="protein sequence ID" value="AUR62027691-RA:cds"/>
    <property type="gene ID" value="AUR62027691"/>
</dbReference>
<comment type="similarity">
    <text evidence="1">Belongs to the peptidase C1 family.</text>
</comment>
<dbReference type="Proteomes" id="UP000596660">
    <property type="component" value="Unplaced"/>
</dbReference>
<feature type="chain" id="PRO_5031017356" evidence="5">
    <location>
        <begin position="23"/>
        <end position="569"/>
    </location>
</feature>
<dbReference type="Gramene" id="AUR62027691-RA">
    <property type="protein sequence ID" value="AUR62027691-RA:cds"/>
    <property type="gene ID" value="AUR62027691"/>
</dbReference>
<dbReference type="GO" id="GO:0008234">
    <property type="term" value="F:cysteine-type peptidase activity"/>
    <property type="evidence" value="ECO:0007669"/>
    <property type="project" value="UniProtKB-KW"/>
</dbReference>
<dbReference type="OMA" id="CCDDHRS"/>
<feature type="signal peptide" evidence="5">
    <location>
        <begin position="1"/>
        <end position="22"/>
    </location>
</feature>
<feature type="compositionally biased region" description="Pro residues" evidence="4">
    <location>
        <begin position="345"/>
        <end position="458"/>
    </location>
</feature>
<protein>
    <submittedName>
        <fullName evidence="9">Uncharacterized protein</fullName>
    </submittedName>
</protein>
<reference evidence="9" key="1">
    <citation type="journal article" date="2017" name="Nature">
        <title>The genome of Chenopodium quinoa.</title>
        <authorList>
            <person name="Jarvis D.E."/>
            <person name="Ho Y.S."/>
            <person name="Lightfoot D.J."/>
            <person name="Schmoeckel S.M."/>
            <person name="Li B."/>
            <person name="Borm T.J.A."/>
            <person name="Ohyanagi H."/>
            <person name="Mineta K."/>
            <person name="Michell C.T."/>
            <person name="Saber N."/>
            <person name="Kharbatia N.M."/>
            <person name="Rupper R.R."/>
            <person name="Sharp A.R."/>
            <person name="Dally N."/>
            <person name="Boughton B.A."/>
            <person name="Woo Y.H."/>
            <person name="Gao G."/>
            <person name="Schijlen E.G.W.M."/>
            <person name="Guo X."/>
            <person name="Momin A.A."/>
            <person name="Negrao S."/>
            <person name="Al-Babili S."/>
            <person name="Gehring C."/>
            <person name="Roessner U."/>
            <person name="Jung C."/>
            <person name="Murphy K."/>
            <person name="Arold S.T."/>
            <person name="Gojobori T."/>
            <person name="van der Linden C.G."/>
            <person name="van Loo E.N."/>
            <person name="Jellen E.N."/>
            <person name="Maughan P.J."/>
            <person name="Tester M."/>
        </authorList>
    </citation>
    <scope>NUCLEOTIDE SEQUENCE [LARGE SCALE GENOMIC DNA]</scope>
    <source>
        <strain evidence="9">cv. PI 614886</strain>
    </source>
</reference>
<feature type="domain" description="Cathepsin propeptide inhibitor" evidence="8">
    <location>
        <begin position="44"/>
        <end position="100"/>
    </location>
</feature>
<dbReference type="CDD" id="cd02248">
    <property type="entry name" value="Peptidase_C1A"/>
    <property type="match status" value="1"/>
</dbReference>
<dbReference type="PROSITE" id="PS00639">
    <property type="entry name" value="THIOL_PROTEASE_HIS"/>
    <property type="match status" value="1"/>
</dbReference>
<evidence type="ECO:0000259" key="8">
    <source>
        <dbReference type="SMART" id="SM00848"/>
    </source>
</evidence>
<feature type="domain" description="Granulins" evidence="6">
    <location>
        <begin position="464"/>
        <end position="521"/>
    </location>
</feature>
<dbReference type="InterPro" id="IPR013201">
    <property type="entry name" value="Prot_inhib_I29"/>
</dbReference>
<dbReference type="SMART" id="SM00848">
    <property type="entry name" value="Inhibitor_I29"/>
    <property type="match status" value="1"/>
</dbReference>
<dbReference type="Gene3D" id="3.90.70.10">
    <property type="entry name" value="Cysteine proteinases"/>
    <property type="match status" value="1"/>
</dbReference>
<dbReference type="GO" id="GO:0006508">
    <property type="term" value="P:proteolysis"/>
    <property type="evidence" value="ECO:0007669"/>
    <property type="project" value="InterPro"/>
</dbReference>
<dbReference type="Gene3D" id="2.10.25.160">
    <property type="entry name" value="Granulin"/>
    <property type="match status" value="1"/>
</dbReference>
<dbReference type="InterPro" id="IPR039417">
    <property type="entry name" value="Peptidase_C1A_papain-like"/>
</dbReference>